<dbReference type="SUPFAM" id="SSF53300">
    <property type="entry name" value="vWA-like"/>
    <property type="match status" value="1"/>
</dbReference>
<reference evidence="4" key="1">
    <citation type="submission" date="2019-08" db="EMBL/GenBank/DDBJ databases">
        <title>The improved chromosome-level genome for the pearl oyster Pinctada fucata martensii using PacBio sequencing and Hi-C.</title>
        <authorList>
            <person name="Zheng Z."/>
        </authorList>
    </citation>
    <scope>NUCLEOTIDE SEQUENCE</scope>
    <source>
        <strain evidence="4">ZZ-2019</strain>
        <tissue evidence="4">Adductor muscle</tissue>
    </source>
</reference>
<dbReference type="EMBL" id="VSWD01000007">
    <property type="protein sequence ID" value="KAK3097692.1"/>
    <property type="molecule type" value="Genomic_DNA"/>
</dbReference>
<evidence type="ECO:0000256" key="2">
    <source>
        <dbReference type="SAM" id="MobiDB-lite"/>
    </source>
</evidence>
<dbReference type="SMART" id="SM00327">
    <property type="entry name" value="VWA"/>
    <property type="match status" value="1"/>
</dbReference>
<dbReference type="Proteomes" id="UP001186944">
    <property type="component" value="Unassembled WGS sequence"/>
</dbReference>
<feature type="domain" description="VWFA" evidence="3">
    <location>
        <begin position="553"/>
        <end position="731"/>
    </location>
</feature>
<comment type="caution">
    <text evidence="4">The sequence shown here is derived from an EMBL/GenBank/DDBJ whole genome shotgun (WGS) entry which is preliminary data.</text>
</comment>
<dbReference type="InterPro" id="IPR036465">
    <property type="entry name" value="vWFA_dom_sf"/>
</dbReference>
<keyword evidence="1" id="KW-0175">Coiled coil</keyword>
<name>A0AA89C0M1_PINIB</name>
<feature type="coiled-coil region" evidence="1">
    <location>
        <begin position="333"/>
        <end position="360"/>
    </location>
</feature>
<feature type="compositionally biased region" description="Low complexity" evidence="2">
    <location>
        <begin position="379"/>
        <end position="389"/>
    </location>
</feature>
<gene>
    <name evidence="4" type="ORF">FSP39_012187</name>
</gene>
<feature type="compositionally biased region" description="Polar residues" evidence="2">
    <location>
        <begin position="14"/>
        <end position="31"/>
    </location>
</feature>
<feature type="region of interest" description="Disordered" evidence="2">
    <location>
        <begin position="379"/>
        <end position="428"/>
    </location>
</feature>
<sequence length="731" mass="82022">MESKTEDSDGKKTSIVNLSGSDVQNGSQQSSDKSKETDSNESDQSVPIARHSPIPGVSIKEEEKLHFCIRQDNTYVQIGQCCVIVELSVNDELVEKLKREGQLTAEVRSGQTLVTLQWRDLTEEKDYYLSKLKLIVKEKQREIQADLDAELVRSLTEEQCHNVRKIVHKIFSDIQGRLIEISEGCVVLTFHHLTLESYKKLHEMTYAKHLEEYFTAELITDRMKEISADARISVRLVSNGESANRLIEPLYTTSRQSIQDSSYIADLARNISQLQMEISDIRGNLHSELSSFKQENSVQMTNVRDSVSEVREDLSRRLRESADALRGEIKEVIGQQSEEISLLRQQYSKTEEKETQFEQQLASRLADILLPRFQQLLSSASSSSQTTTAELPPVPASMDRHERLSREFQTSLTTPSPEPSSGRSAPSTLDVAVASSLRTTSSLQTAPSPEKSLSDRKYEYFLKTLRKSSELYEYQSSMDDDEALRRALFASKQKSDEKTEQKPTAKPGSDDTLVGWLKHNTTNDVLDCIRNSLDIAKQDSSKNQSPRASKAIATVLLLDTSESMRESQGLDEMKSLVQRFIDKTKEMGLKSGDYKENVGLVTFGSTARIIQHLTSDFSSTNHLIDKLEADGQQTSLLEGILVAISAISGKGVNLKFGPYHKVLPRIIIISDGLVTDYSQVKSDIIKGVDDQVCWRSPDAKHSINVYRYGAQGQSDIKPLWSTMPTQFEGIG</sequence>
<organism evidence="4 5">
    <name type="scientific">Pinctada imbricata</name>
    <name type="common">Atlantic pearl-oyster</name>
    <name type="synonym">Pinctada martensii</name>
    <dbReference type="NCBI Taxonomy" id="66713"/>
    <lineage>
        <taxon>Eukaryota</taxon>
        <taxon>Metazoa</taxon>
        <taxon>Spiralia</taxon>
        <taxon>Lophotrochozoa</taxon>
        <taxon>Mollusca</taxon>
        <taxon>Bivalvia</taxon>
        <taxon>Autobranchia</taxon>
        <taxon>Pteriomorphia</taxon>
        <taxon>Pterioida</taxon>
        <taxon>Pterioidea</taxon>
        <taxon>Pteriidae</taxon>
        <taxon>Pinctada</taxon>
    </lineage>
</organism>
<protein>
    <recommendedName>
        <fullName evidence="3">VWFA domain-containing protein</fullName>
    </recommendedName>
</protein>
<dbReference type="CDD" id="cd00198">
    <property type="entry name" value="vWFA"/>
    <property type="match status" value="1"/>
</dbReference>
<dbReference type="PROSITE" id="PS50234">
    <property type="entry name" value="VWFA"/>
    <property type="match status" value="1"/>
</dbReference>
<evidence type="ECO:0000259" key="3">
    <source>
        <dbReference type="PROSITE" id="PS50234"/>
    </source>
</evidence>
<evidence type="ECO:0000313" key="4">
    <source>
        <dbReference type="EMBL" id="KAK3097692.1"/>
    </source>
</evidence>
<feature type="compositionally biased region" description="Basic and acidic residues" evidence="2">
    <location>
        <begin position="493"/>
        <end position="503"/>
    </location>
</feature>
<feature type="region of interest" description="Disordered" evidence="2">
    <location>
        <begin position="1"/>
        <end position="55"/>
    </location>
</feature>
<dbReference type="AlphaFoldDB" id="A0AA89C0M1"/>
<evidence type="ECO:0000313" key="5">
    <source>
        <dbReference type="Proteomes" id="UP001186944"/>
    </source>
</evidence>
<dbReference type="Pfam" id="PF13519">
    <property type="entry name" value="VWA_2"/>
    <property type="match status" value="1"/>
</dbReference>
<accession>A0AA89C0M1</accession>
<feature type="compositionally biased region" description="Basic and acidic residues" evidence="2">
    <location>
        <begin position="1"/>
        <end position="12"/>
    </location>
</feature>
<feature type="region of interest" description="Disordered" evidence="2">
    <location>
        <begin position="491"/>
        <end position="512"/>
    </location>
</feature>
<feature type="compositionally biased region" description="Low complexity" evidence="2">
    <location>
        <begin position="410"/>
        <end position="421"/>
    </location>
</feature>
<evidence type="ECO:0000256" key="1">
    <source>
        <dbReference type="SAM" id="Coils"/>
    </source>
</evidence>
<dbReference type="Gene3D" id="3.40.50.410">
    <property type="entry name" value="von Willebrand factor, type A domain"/>
    <property type="match status" value="1"/>
</dbReference>
<keyword evidence="5" id="KW-1185">Reference proteome</keyword>
<proteinExistence type="predicted"/>
<dbReference type="InterPro" id="IPR002035">
    <property type="entry name" value="VWF_A"/>
</dbReference>